<comment type="caution">
    <text evidence="1">The sequence shown here is derived from an EMBL/GenBank/DDBJ whole genome shotgun (WGS) entry which is preliminary data.</text>
</comment>
<proteinExistence type="predicted"/>
<sequence length="247" mass="29077">MAEQLEISPYLIAELRRRHNLYTADEYEDIAGRLLSYILGLYFGRWSSDGISTDKEEILSICPYSNEFSDFVQESIESLFDEPATVLDQIRSNLGNSPSEWMRKQFFRNHHTDEYKRRGQRTPIYWQLESSNGAFSCFVYYHEIDENTLPKLRGQYLDPRIDELENELETLNAQTSGDNPDKELLKRKEKVQDDLDDIKEFRETIDEMVDDGVSVDVEKGIWENIKEWDQYEVLKTGLPKLKSSYSR</sequence>
<evidence type="ECO:0000313" key="1">
    <source>
        <dbReference type="EMBL" id="MCQ4334386.1"/>
    </source>
</evidence>
<organism evidence="1 2">
    <name type="scientific">Natronomonas aquatica</name>
    <dbReference type="NCBI Taxonomy" id="2841590"/>
    <lineage>
        <taxon>Archaea</taxon>
        <taxon>Methanobacteriati</taxon>
        <taxon>Methanobacteriota</taxon>
        <taxon>Stenosarchaea group</taxon>
        <taxon>Halobacteria</taxon>
        <taxon>Halobacteriales</taxon>
        <taxon>Natronomonadaceae</taxon>
        <taxon>Natronomonas</taxon>
    </lineage>
</organism>
<dbReference type="RefSeq" id="WP_256030420.1">
    <property type="nucleotide sequence ID" value="NZ_JAHLKM010000023.1"/>
</dbReference>
<keyword evidence="2" id="KW-1185">Reference proteome</keyword>
<protein>
    <submittedName>
        <fullName evidence="1">Uncharacterized protein</fullName>
    </submittedName>
</protein>
<reference evidence="1" key="1">
    <citation type="journal article" date="2023" name="Front. Microbiol.">
        <title>Genomic-based phylogenetic and metabolic analyses of the genus Natronomonas, and description of Natronomonas aquatica sp. nov.</title>
        <authorList>
            <person name="Garcia-Roldan A."/>
            <person name="Duran-Viseras A."/>
            <person name="de la Haba R.R."/>
            <person name="Corral P."/>
            <person name="Sanchez-Porro C."/>
            <person name="Ventosa A."/>
        </authorList>
    </citation>
    <scope>NUCLEOTIDE SEQUENCE</scope>
    <source>
        <strain evidence="1">F2-12</strain>
    </source>
</reference>
<evidence type="ECO:0000313" key="2">
    <source>
        <dbReference type="Proteomes" id="UP001139494"/>
    </source>
</evidence>
<dbReference type="AlphaFoldDB" id="A0A9R1CVK3"/>
<gene>
    <name evidence="1" type="ORF">KM295_13055</name>
</gene>
<name>A0A9R1CVK3_9EURY</name>
<dbReference type="Proteomes" id="UP001139494">
    <property type="component" value="Unassembled WGS sequence"/>
</dbReference>
<dbReference type="EMBL" id="JAHLKM010000023">
    <property type="protein sequence ID" value="MCQ4334386.1"/>
    <property type="molecule type" value="Genomic_DNA"/>
</dbReference>
<accession>A0A9R1CVK3</accession>